<sequence>MRRRGFVALRRRVGNLAHEPASGGHRGRERPDARSVLAGIATIFRTSLAACRRRFRVGRTAVRPCHAIIFR</sequence>
<dbReference type="Proteomes" id="UP000001812">
    <property type="component" value="Chromosome I"/>
</dbReference>
<dbReference type="HOGENOM" id="CLU_2732238_0_0_4"/>
<dbReference type="EMBL" id="CM000832">
    <property type="protein sequence ID" value="EET06303.1"/>
    <property type="molecule type" value="Genomic_DNA"/>
</dbReference>
<name>A0A0E1VZH3_BURPE</name>
<accession>A0A0E1VZH3</accession>
<gene>
    <name evidence="1" type="ORF">BURPS1710A_1562</name>
</gene>
<evidence type="ECO:0000313" key="1">
    <source>
        <dbReference type="EMBL" id="EET06303.1"/>
    </source>
</evidence>
<proteinExistence type="predicted"/>
<protein>
    <submittedName>
        <fullName evidence="1">Uncharacterized protein</fullName>
    </submittedName>
</protein>
<organism evidence="1">
    <name type="scientific">Burkholderia pseudomallei 1710a</name>
    <dbReference type="NCBI Taxonomy" id="320371"/>
    <lineage>
        <taxon>Bacteria</taxon>
        <taxon>Pseudomonadati</taxon>
        <taxon>Pseudomonadota</taxon>
        <taxon>Betaproteobacteria</taxon>
        <taxon>Burkholderiales</taxon>
        <taxon>Burkholderiaceae</taxon>
        <taxon>Burkholderia</taxon>
        <taxon>pseudomallei group</taxon>
    </lineage>
</organism>
<dbReference type="AlphaFoldDB" id="A0A0E1VZH3"/>
<reference evidence="1" key="1">
    <citation type="submission" date="2009-05" db="EMBL/GenBank/DDBJ databases">
        <authorList>
            <person name="Harkins D.M."/>
            <person name="DeShazer D."/>
            <person name="Woods D.E."/>
            <person name="Brinkac L.M."/>
            <person name="Brown K.A."/>
            <person name="Hung G.C."/>
            <person name="Tuanyok A."/>
            <person name="Zhang B."/>
            <person name="Nierman W.C."/>
        </authorList>
    </citation>
    <scope>NUCLEOTIDE SEQUENCE [LARGE SCALE GENOMIC DNA]</scope>
    <source>
        <strain evidence="1">1710a</strain>
    </source>
</reference>